<keyword evidence="2" id="KW-0812">Transmembrane</keyword>
<feature type="transmembrane region" description="Helical" evidence="2">
    <location>
        <begin position="257"/>
        <end position="276"/>
    </location>
</feature>
<dbReference type="RefSeq" id="WP_310537827.1">
    <property type="nucleotide sequence ID" value="NZ_BAAAOC010000083.1"/>
</dbReference>
<keyword evidence="6" id="KW-1185">Reference proteome</keyword>
<keyword evidence="2" id="KW-1133">Transmembrane helix</keyword>
<feature type="transmembrane region" description="Helical" evidence="2">
    <location>
        <begin position="282"/>
        <end position="304"/>
    </location>
</feature>
<feature type="transmembrane region" description="Helical" evidence="2">
    <location>
        <begin position="316"/>
        <end position="338"/>
    </location>
</feature>
<feature type="transmembrane region" description="Helical" evidence="2">
    <location>
        <begin position="51"/>
        <end position="74"/>
    </location>
</feature>
<dbReference type="Proteomes" id="UP001260872">
    <property type="component" value="Unassembled WGS sequence"/>
</dbReference>
<dbReference type="EMBL" id="JAVKGT010000025">
    <property type="protein sequence ID" value="MDR5712455.1"/>
    <property type="molecule type" value="Genomic_DNA"/>
</dbReference>
<evidence type="ECO:0000313" key="6">
    <source>
        <dbReference type="Proteomes" id="UP001260872"/>
    </source>
</evidence>
<feature type="domain" description="Cell wall-active antibiotics response LiaF-like C-terminal" evidence="4">
    <location>
        <begin position="347"/>
        <end position="451"/>
    </location>
</feature>
<dbReference type="Pfam" id="PF04024">
    <property type="entry name" value="PspC"/>
    <property type="match status" value="1"/>
</dbReference>
<comment type="caution">
    <text evidence="5">The sequence shown here is derived from an EMBL/GenBank/DDBJ whole genome shotgun (WGS) entry which is preliminary data.</text>
</comment>
<feature type="transmembrane region" description="Helical" evidence="2">
    <location>
        <begin position="119"/>
        <end position="139"/>
    </location>
</feature>
<gene>
    <name evidence="5" type="ORF">RH857_09980</name>
</gene>
<evidence type="ECO:0000259" key="3">
    <source>
        <dbReference type="Pfam" id="PF04024"/>
    </source>
</evidence>
<proteinExistence type="predicted"/>
<feature type="domain" description="Phage shock protein PspC N-terminal" evidence="3">
    <location>
        <begin position="22"/>
        <end position="76"/>
    </location>
</feature>
<feature type="transmembrane region" description="Helical" evidence="2">
    <location>
        <begin position="95"/>
        <end position="113"/>
    </location>
</feature>
<protein>
    <submittedName>
        <fullName evidence="5">LiaF-related protein</fullName>
    </submittedName>
</protein>
<evidence type="ECO:0000313" key="5">
    <source>
        <dbReference type="EMBL" id="MDR5712455.1"/>
    </source>
</evidence>
<dbReference type="InterPro" id="IPR024425">
    <property type="entry name" value="LiaF-like_C"/>
</dbReference>
<dbReference type="Pfam" id="PF09922">
    <property type="entry name" value="LiaF-like_C"/>
    <property type="match status" value="1"/>
</dbReference>
<evidence type="ECO:0000259" key="4">
    <source>
        <dbReference type="Pfam" id="PF09922"/>
    </source>
</evidence>
<sequence length="463" mass="48248">MENAQKPEAGAQFFHWLRSTGVRRPEGGWLGGVLAGASEKLGWDVMLLRGLAVVSLIIFFSPTVLLYGLAWLLLPNQRGEIHAEEAVRGNYTSGLFAGALLAVVGGVNIFTPVSIAGPFAVLINLLILAAVAWAVVALMRDHRRKKGQATPGKDQNPAGSTRSPAGSTTGHPGGGGTGAPEDPARAGKPAWYPKDSEPQSPPPAGASAAPNSGYPSGYTSSSHTSAGPAAGGYAPVTATAAPAEDPYEREERRRRRLITWGLTLLMLPVIAGLAWFSGALGISSVTAVVLGLAVLVVLMSLTHITAALRGRKGRGIMLGFLTVIMLVLVAFQGGGGGWGSPTNHAFGNFTTSSTEVNTAFSNTTVDLRDIDVSAGDPVEVNNGFGNTTLIVPDDVALQVDPASFLGNLSVHTQEGEQNFSGINAERLHISSEDSEDVLVISLNNAFGNVTIYDATTYAEEEGQ</sequence>
<feature type="compositionally biased region" description="Low complexity" evidence="1">
    <location>
        <begin position="205"/>
        <end position="217"/>
    </location>
</feature>
<organism evidence="5 6">
    <name type="scientific">Nesterenkonia flava</name>
    <dbReference type="NCBI Taxonomy" id="469799"/>
    <lineage>
        <taxon>Bacteria</taxon>
        <taxon>Bacillati</taxon>
        <taxon>Actinomycetota</taxon>
        <taxon>Actinomycetes</taxon>
        <taxon>Micrococcales</taxon>
        <taxon>Micrococcaceae</taxon>
        <taxon>Nesterenkonia</taxon>
    </lineage>
</organism>
<reference evidence="6" key="1">
    <citation type="submission" date="2023-07" db="EMBL/GenBank/DDBJ databases">
        <title>Description of three actinobacteria isolated from air of manufacturing shop in a pharmaceutical factory.</title>
        <authorList>
            <person name="Zhang D.-F."/>
        </authorList>
    </citation>
    <scope>NUCLEOTIDE SEQUENCE [LARGE SCALE GENOMIC DNA]</scope>
    <source>
        <strain evidence="6">CCTCC AB 207010</strain>
    </source>
</reference>
<evidence type="ECO:0000256" key="2">
    <source>
        <dbReference type="SAM" id="Phobius"/>
    </source>
</evidence>
<keyword evidence="2" id="KW-0472">Membrane</keyword>
<dbReference type="InterPro" id="IPR007168">
    <property type="entry name" value="Phageshock_PspC_N"/>
</dbReference>
<accession>A0ABU1FVF5</accession>
<feature type="region of interest" description="Disordered" evidence="1">
    <location>
        <begin position="144"/>
        <end position="251"/>
    </location>
</feature>
<name>A0ABU1FVF5_9MICC</name>
<evidence type="ECO:0000256" key="1">
    <source>
        <dbReference type="SAM" id="MobiDB-lite"/>
    </source>
</evidence>